<sequence length="37" mass="4321">MNGQIPKWLYLLSALGIMLVLYFLYTIFTFPNGFMGF</sequence>
<reference evidence="2 3" key="1">
    <citation type="journal article" date="2015" name="Nature">
        <title>rRNA introns, odd ribosomes, and small enigmatic genomes across a large radiation of phyla.</title>
        <authorList>
            <person name="Brown C.T."/>
            <person name="Hug L.A."/>
            <person name="Thomas B.C."/>
            <person name="Sharon I."/>
            <person name="Castelle C.J."/>
            <person name="Singh A."/>
            <person name="Wilkins M.J."/>
            <person name="Williams K.H."/>
            <person name="Banfield J.F."/>
        </authorList>
    </citation>
    <scope>NUCLEOTIDE SEQUENCE [LARGE SCALE GENOMIC DNA]</scope>
</reference>
<dbReference type="EMBL" id="LBXN01000003">
    <property type="protein sequence ID" value="KKR34327.1"/>
    <property type="molecule type" value="Genomic_DNA"/>
</dbReference>
<accession>A0A0G0T8Y6</accession>
<keyword evidence="1" id="KW-0472">Membrane</keyword>
<feature type="transmembrane region" description="Helical" evidence="1">
    <location>
        <begin position="9"/>
        <end position="28"/>
    </location>
</feature>
<keyword evidence="1" id="KW-1133">Transmembrane helix</keyword>
<evidence type="ECO:0000313" key="2">
    <source>
        <dbReference type="EMBL" id="KKR34327.1"/>
    </source>
</evidence>
<dbReference type="AlphaFoldDB" id="A0A0G0T8Y6"/>
<keyword evidence="1" id="KW-0812">Transmembrane</keyword>
<organism evidence="2 3">
    <name type="scientific">Candidatus Gottesmanbacteria bacterium GW2011_GWC2_39_8</name>
    <dbReference type="NCBI Taxonomy" id="1618450"/>
    <lineage>
        <taxon>Bacteria</taxon>
        <taxon>Candidatus Gottesmaniibacteriota</taxon>
    </lineage>
</organism>
<dbReference type="Proteomes" id="UP000034539">
    <property type="component" value="Unassembled WGS sequence"/>
</dbReference>
<gene>
    <name evidence="2" type="ORF">UT63_C0003G0043</name>
</gene>
<comment type="caution">
    <text evidence="2">The sequence shown here is derived from an EMBL/GenBank/DDBJ whole genome shotgun (WGS) entry which is preliminary data.</text>
</comment>
<proteinExistence type="predicted"/>
<evidence type="ECO:0000313" key="3">
    <source>
        <dbReference type="Proteomes" id="UP000034539"/>
    </source>
</evidence>
<protein>
    <submittedName>
        <fullName evidence="2">Uncharacterized protein</fullName>
    </submittedName>
</protein>
<evidence type="ECO:0000256" key="1">
    <source>
        <dbReference type="SAM" id="Phobius"/>
    </source>
</evidence>
<name>A0A0G0T8Y6_9BACT</name>